<dbReference type="Proteomes" id="UP001501570">
    <property type="component" value="Unassembled WGS sequence"/>
</dbReference>
<organism evidence="1 2">
    <name type="scientific">Rugosimonospora acidiphila</name>
    <dbReference type="NCBI Taxonomy" id="556531"/>
    <lineage>
        <taxon>Bacteria</taxon>
        <taxon>Bacillati</taxon>
        <taxon>Actinomycetota</taxon>
        <taxon>Actinomycetes</taxon>
        <taxon>Micromonosporales</taxon>
        <taxon>Micromonosporaceae</taxon>
        <taxon>Rugosimonospora</taxon>
    </lineage>
</organism>
<comment type="caution">
    <text evidence="1">The sequence shown here is derived from an EMBL/GenBank/DDBJ whole genome shotgun (WGS) entry which is preliminary data.</text>
</comment>
<gene>
    <name evidence="1" type="ORF">GCM10023322_00440</name>
</gene>
<keyword evidence="2" id="KW-1185">Reference proteome</keyword>
<evidence type="ECO:0008006" key="3">
    <source>
        <dbReference type="Google" id="ProtNLM"/>
    </source>
</evidence>
<reference evidence="2" key="1">
    <citation type="journal article" date="2019" name="Int. J. Syst. Evol. Microbiol.">
        <title>The Global Catalogue of Microorganisms (GCM) 10K type strain sequencing project: providing services to taxonomists for standard genome sequencing and annotation.</title>
        <authorList>
            <consortium name="The Broad Institute Genomics Platform"/>
            <consortium name="The Broad Institute Genome Sequencing Center for Infectious Disease"/>
            <person name="Wu L."/>
            <person name="Ma J."/>
        </authorList>
    </citation>
    <scope>NUCLEOTIDE SEQUENCE [LARGE SCALE GENOMIC DNA]</scope>
    <source>
        <strain evidence="2">JCM 18304</strain>
    </source>
</reference>
<dbReference type="RefSeq" id="WP_345624984.1">
    <property type="nucleotide sequence ID" value="NZ_BAABJQ010000001.1"/>
</dbReference>
<accession>A0ABP9RGE0</accession>
<sequence>MNEGKEYPQPSSEELISALDQTGFLFEQRVAQVFASRKAFEDVDVGVPYTDSDTGKTRELDVLAHYGEYVGDFQMSAPLVTASIIVECKNTKNPFVVIGDTVSNIRHLSMANTYLAEFDPLTLGFKDGTSTPHQLNFHNLEGGPGDAGFLGTQLVRLNLAGGKWRADNNGVYDSIIYPLAKGTRAQMTHDFVKEGVPEELVTPCFCFYSSVVVTNGPIYTVTQGITDASVNQVRWAPFERGLREEKLTGTFLFEIVEFDHLEEYLDERFFRFISSVEKRLAENARVFDPAWLLHKFGQPSRLNLYEAWAAGVEARKVEGT</sequence>
<dbReference type="EMBL" id="BAABJQ010000001">
    <property type="protein sequence ID" value="GAA5176967.1"/>
    <property type="molecule type" value="Genomic_DNA"/>
</dbReference>
<protein>
    <recommendedName>
        <fullName evidence="3">Restriction endonuclease</fullName>
    </recommendedName>
</protein>
<evidence type="ECO:0000313" key="1">
    <source>
        <dbReference type="EMBL" id="GAA5176967.1"/>
    </source>
</evidence>
<evidence type="ECO:0000313" key="2">
    <source>
        <dbReference type="Proteomes" id="UP001501570"/>
    </source>
</evidence>
<name>A0ABP9RGE0_9ACTN</name>
<proteinExistence type="predicted"/>